<accession>A0A9J6B1D3</accession>
<gene>
    <name evidence="1" type="ORF">H5410_002251</name>
</gene>
<evidence type="ECO:0000313" key="1">
    <source>
        <dbReference type="EMBL" id="KAG5630534.1"/>
    </source>
</evidence>
<dbReference type="EMBL" id="JACXVP010000001">
    <property type="protein sequence ID" value="KAG5630534.1"/>
    <property type="molecule type" value="Genomic_DNA"/>
</dbReference>
<organism evidence="1 2">
    <name type="scientific">Solanum commersonii</name>
    <name type="common">Commerson's wild potato</name>
    <name type="synonym">Commerson's nightshade</name>
    <dbReference type="NCBI Taxonomy" id="4109"/>
    <lineage>
        <taxon>Eukaryota</taxon>
        <taxon>Viridiplantae</taxon>
        <taxon>Streptophyta</taxon>
        <taxon>Embryophyta</taxon>
        <taxon>Tracheophyta</taxon>
        <taxon>Spermatophyta</taxon>
        <taxon>Magnoliopsida</taxon>
        <taxon>eudicotyledons</taxon>
        <taxon>Gunneridae</taxon>
        <taxon>Pentapetalae</taxon>
        <taxon>asterids</taxon>
        <taxon>lamiids</taxon>
        <taxon>Solanales</taxon>
        <taxon>Solanaceae</taxon>
        <taxon>Solanoideae</taxon>
        <taxon>Solaneae</taxon>
        <taxon>Solanum</taxon>
    </lineage>
</organism>
<reference evidence="1 2" key="1">
    <citation type="submission" date="2020-09" db="EMBL/GenBank/DDBJ databases">
        <title>De no assembly of potato wild relative species, Solanum commersonii.</title>
        <authorList>
            <person name="Cho K."/>
        </authorList>
    </citation>
    <scope>NUCLEOTIDE SEQUENCE [LARGE SCALE GENOMIC DNA]</scope>
    <source>
        <strain evidence="1">LZ3.2</strain>
        <tissue evidence="1">Leaf</tissue>
    </source>
</reference>
<dbReference type="AlphaFoldDB" id="A0A9J6B1D3"/>
<keyword evidence="2" id="KW-1185">Reference proteome</keyword>
<protein>
    <submittedName>
        <fullName evidence="1">Uncharacterized protein</fullName>
    </submittedName>
</protein>
<sequence>MFVSTRFSCFQNVRTNWPHIVEILEGAQHKYSYKIVIWLPSSWLVQIDGDTLRVKHKILPLSTNLVAELVTIRERKFGGAKSMVKKAEAISSQLKHTLREGNTLTEFFPNLVVKFAGTYLVEIF</sequence>
<evidence type="ECO:0000313" key="2">
    <source>
        <dbReference type="Proteomes" id="UP000824120"/>
    </source>
</evidence>
<name>A0A9J6B1D3_SOLCO</name>
<proteinExistence type="predicted"/>
<comment type="caution">
    <text evidence="1">The sequence shown here is derived from an EMBL/GenBank/DDBJ whole genome shotgun (WGS) entry which is preliminary data.</text>
</comment>
<dbReference type="Proteomes" id="UP000824120">
    <property type="component" value="Chromosome 1"/>
</dbReference>